<organism evidence="1 2">
    <name type="scientific">Granulicella rosea</name>
    <dbReference type="NCBI Taxonomy" id="474952"/>
    <lineage>
        <taxon>Bacteria</taxon>
        <taxon>Pseudomonadati</taxon>
        <taxon>Acidobacteriota</taxon>
        <taxon>Terriglobia</taxon>
        <taxon>Terriglobales</taxon>
        <taxon>Acidobacteriaceae</taxon>
        <taxon>Granulicella</taxon>
    </lineage>
</organism>
<dbReference type="Proteomes" id="UP000198356">
    <property type="component" value="Unassembled WGS sequence"/>
</dbReference>
<evidence type="ECO:0000313" key="1">
    <source>
        <dbReference type="EMBL" id="SNS77884.1"/>
    </source>
</evidence>
<name>A0A239HC96_9BACT</name>
<dbReference type="AlphaFoldDB" id="A0A239HC96"/>
<keyword evidence="2" id="KW-1185">Reference proteome</keyword>
<accession>A0A239HC96</accession>
<dbReference type="EMBL" id="FZOU01000002">
    <property type="protein sequence ID" value="SNS77884.1"/>
    <property type="molecule type" value="Genomic_DNA"/>
</dbReference>
<protein>
    <submittedName>
        <fullName evidence="1">Uncharacterized protein</fullName>
    </submittedName>
</protein>
<sequence length="94" mass="10447">MNVLIAASPLGSNTPNPYQPLADQAWTIAHTLQKWNDERSVLLSLRASQPCGLSEVERLRLCDLNSSLDTYEVYMRDLGQLPSAAYITRAQRAA</sequence>
<gene>
    <name evidence="1" type="ORF">SAMN05421770_102288</name>
</gene>
<reference evidence="1 2" key="1">
    <citation type="submission" date="2017-06" db="EMBL/GenBank/DDBJ databases">
        <authorList>
            <person name="Kim H.J."/>
            <person name="Triplett B.A."/>
        </authorList>
    </citation>
    <scope>NUCLEOTIDE SEQUENCE [LARGE SCALE GENOMIC DNA]</scope>
    <source>
        <strain evidence="1 2">DSM 18704</strain>
    </source>
</reference>
<evidence type="ECO:0000313" key="2">
    <source>
        <dbReference type="Proteomes" id="UP000198356"/>
    </source>
</evidence>
<proteinExistence type="predicted"/>